<gene>
    <name evidence="1" type="ORF">AC579_1790</name>
</gene>
<evidence type="ECO:0000313" key="1">
    <source>
        <dbReference type="EMBL" id="KXT08311.1"/>
    </source>
</evidence>
<dbReference type="AlphaFoldDB" id="A0A139I0P6"/>
<reference evidence="1 2" key="1">
    <citation type="submission" date="2015-07" db="EMBL/GenBank/DDBJ databases">
        <title>Comparative genomics of the Sigatoka disease complex on banana suggests a link between parallel evolutionary changes in Pseudocercospora fijiensis and Pseudocercospora eumusae and increased virulence on the banana host.</title>
        <authorList>
            <person name="Chang T.-C."/>
            <person name="Salvucci A."/>
            <person name="Crous P.W."/>
            <person name="Stergiopoulos I."/>
        </authorList>
    </citation>
    <scope>NUCLEOTIDE SEQUENCE [LARGE SCALE GENOMIC DNA]</scope>
    <source>
        <strain evidence="1 2">CBS 116634</strain>
    </source>
</reference>
<dbReference type="EMBL" id="LFZO01000461">
    <property type="protein sequence ID" value="KXT08311.1"/>
    <property type="molecule type" value="Genomic_DNA"/>
</dbReference>
<keyword evidence="2" id="KW-1185">Reference proteome</keyword>
<evidence type="ECO:0000313" key="2">
    <source>
        <dbReference type="Proteomes" id="UP000073492"/>
    </source>
</evidence>
<comment type="caution">
    <text evidence="1">The sequence shown here is derived from an EMBL/GenBank/DDBJ whole genome shotgun (WGS) entry which is preliminary data.</text>
</comment>
<organism evidence="1 2">
    <name type="scientific">Pseudocercospora musae</name>
    <dbReference type="NCBI Taxonomy" id="113226"/>
    <lineage>
        <taxon>Eukaryota</taxon>
        <taxon>Fungi</taxon>
        <taxon>Dikarya</taxon>
        <taxon>Ascomycota</taxon>
        <taxon>Pezizomycotina</taxon>
        <taxon>Dothideomycetes</taxon>
        <taxon>Dothideomycetidae</taxon>
        <taxon>Mycosphaerellales</taxon>
        <taxon>Mycosphaerellaceae</taxon>
        <taxon>Pseudocercospora</taxon>
    </lineage>
</organism>
<dbReference type="Proteomes" id="UP000073492">
    <property type="component" value="Unassembled WGS sequence"/>
</dbReference>
<accession>A0A139I0P6</accession>
<name>A0A139I0P6_9PEZI</name>
<dbReference type="OrthoDB" id="10262653at2759"/>
<protein>
    <submittedName>
        <fullName evidence="1">Uncharacterized protein</fullName>
    </submittedName>
</protein>
<sequence>MDIFLNTESRNHKAKPEDALSLCCQLPDRGSSHILLPIEIRATASRISMLAWLAFGKYNTYSIPSSPVTKPTTPTVLSRLNPCLSFQLTKSGINCRDLLLRALDWKGINGEFKTLQLHFRHLLERLHSVAELRFPATNDLDLLDIRLDSISTHVLHARDDESDDDPKPDRLSRVWYELSCCAALASATIKTFS</sequence>
<proteinExistence type="predicted"/>